<reference evidence="2" key="1">
    <citation type="journal article" date="2019" name="Int. J. Syst. Evol. Microbiol.">
        <title>The Global Catalogue of Microorganisms (GCM) 10K type strain sequencing project: providing services to taxonomists for standard genome sequencing and annotation.</title>
        <authorList>
            <consortium name="The Broad Institute Genomics Platform"/>
            <consortium name="The Broad Institute Genome Sequencing Center for Infectious Disease"/>
            <person name="Wu L."/>
            <person name="Ma J."/>
        </authorList>
    </citation>
    <scope>NUCLEOTIDE SEQUENCE [LARGE SCALE GENOMIC DNA]</scope>
    <source>
        <strain evidence="2">XZYJ18</strain>
    </source>
</reference>
<dbReference type="Pfam" id="PF04229">
    <property type="entry name" value="GrpB"/>
    <property type="match status" value="1"/>
</dbReference>
<evidence type="ECO:0000313" key="2">
    <source>
        <dbReference type="Proteomes" id="UP001595923"/>
    </source>
</evidence>
<accession>A0ABV9DPS3</accession>
<proteinExistence type="predicted"/>
<gene>
    <name evidence="1" type="ORF">ACFO4E_02675</name>
</gene>
<dbReference type="EMBL" id="JBHSFQ010000002">
    <property type="protein sequence ID" value="MFC4560756.1"/>
    <property type="molecule type" value="Genomic_DNA"/>
</dbReference>
<dbReference type="Gene3D" id="3.30.460.10">
    <property type="entry name" value="Beta Polymerase, domain 2"/>
    <property type="match status" value="1"/>
</dbReference>
<name>A0ABV9DPS3_9ACTN</name>
<dbReference type="SUPFAM" id="SSF81301">
    <property type="entry name" value="Nucleotidyltransferase"/>
    <property type="match status" value="1"/>
</dbReference>
<dbReference type="PANTHER" id="PTHR34822">
    <property type="entry name" value="GRPB DOMAIN PROTEIN (AFU_ORTHOLOGUE AFUA_1G01530)"/>
    <property type="match status" value="1"/>
</dbReference>
<dbReference type="RefSeq" id="WP_378571191.1">
    <property type="nucleotide sequence ID" value="NZ_JBHSFQ010000002.1"/>
</dbReference>
<dbReference type="PANTHER" id="PTHR34822:SF1">
    <property type="entry name" value="GRPB FAMILY PROTEIN"/>
    <property type="match status" value="1"/>
</dbReference>
<protein>
    <submittedName>
        <fullName evidence="1">GrpB family protein</fullName>
    </submittedName>
</protein>
<dbReference type="InterPro" id="IPR043519">
    <property type="entry name" value="NT_sf"/>
</dbReference>
<dbReference type="Proteomes" id="UP001595923">
    <property type="component" value="Unassembled WGS sequence"/>
</dbReference>
<evidence type="ECO:0000313" key="1">
    <source>
        <dbReference type="EMBL" id="MFC4560756.1"/>
    </source>
</evidence>
<keyword evidence="2" id="KW-1185">Reference proteome</keyword>
<sequence>MAEPVPAWAYERVGLSPHDPRWAGTARIEAERLANLLAPWLADGVEHIGSTAVPGLAAKPVIDLMASVTGIDDVVDEAGGRLAADGWHHVPPPLDGRPWRRFYVKPDESGLRRRAHLHVLAQGHPRWDDQLAFRDALRADSGLRRAYTELKRRLARRHPDDRERYTDAKAAFVAFALGRSGEIRYR</sequence>
<organism evidence="1 2">
    <name type="scientific">Nocardiopsis mangrovi</name>
    <dbReference type="NCBI Taxonomy" id="1179818"/>
    <lineage>
        <taxon>Bacteria</taxon>
        <taxon>Bacillati</taxon>
        <taxon>Actinomycetota</taxon>
        <taxon>Actinomycetes</taxon>
        <taxon>Streptosporangiales</taxon>
        <taxon>Nocardiopsidaceae</taxon>
        <taxon>Nocardiopsis</taxon>
    </lineage>
</organism>
<comment type="caution">
    <text evidence="1">The sequence shown here is derived from an EMBL/GenBank/DDBJ whole genome shotgun (WGS) entry which is preliminary data.</text>
</comment>
<dbReference type="InterPro" id="IPR007344">
    <property type="entry name" value="GrpB/CoaE"/>
</dbReference>